<gene>
    <name evidence="3" type="ORF">AFERRI_50707</name>
    <name evidence="2" type="ORF">AFERRI_530040</name>
</gene>
<feature type="domain" description="Conserved hypothetical protein CHP03032" evidence="1">
    <location>
        <begin position="89"/>
        <end position="284"/>
    </location>
</feature>
<reference evidence="3 4" key="3">
    <citation type="submission" date="2017-03" db="EMBL/GenBank/DDBJ databases">
        <authorList>
            <person name="Regsiter A."/>
            <person name="William W."/>
        </authorList>
    </citation>
    <scope>NUCLEOTIDE SEQUENCE [LARGE SCALE GENOMIC DNA]</scope>
    <source>
        <strain evidence="3">PRJEB5721</strain>
    </source>
</reference>
<dbReference type="Proteomes" id="UP000193925">
    <property type="component" value="Chromosome AFERRI"/>
</dbReference>
<evidence type="ECO:0000259" key="1">
    <source>
        <dbReference type="Pfam" id="PF16261"/>
    </source>
</evidence>
<dbReference type="EMBL" id="CCCS020000049">
    <property type="protein sequence ID" value="CDQ11145.1"/>
    <property type="molecule type" value="Genomic_DNA"/>
</dbReference>
<proteinExistence type="predicted"/>
<dbReference type="InterPro" id="IPR017481">
    <property type="entry name" value="CHP03032"/>
</dbReference>
<dbReference type="AlphaFoldDB" id="A0A060URT4"/>
<accession>A0A060URT4</accession>
<dbReference type="Pfam" id="PF16261">
    <property type="entry name" value="DUF4915"/>
    <property type="match status" value="1"/>
</dbReference>
<evidence type="ECO:0000313" key="2">
    <source>
        <dbReference type="EMBL" id="CDQ11145.1"/>
    </source>
</evidence>
<evidence type="ECO:0000313" key="4">
    <source>
        <dbReference type="Proteomes" id="UP000193925"/>
    </source>
</evidence>
<sequence>MSLSSSNYCYGANPCKGVMHVFDGIIFSAPNQGGGVFSCRNDAIICLDDRPTCGLSLAHGKLARAVQAEGAVVLTTAEGGQEYRGPWADIHDVLLTEQGFYLVSTETSEVLKWDIAKKTVVERWQFSEQHDSWHVNCLGIIHKELCFTAFGDFAGTRGYKNHSATRGFFRSIHGTKNPWLEGLSQPHSILTAQDGYLYLCDSETGNVRQYTMEFTLQRTLNIGGYSRGLAWRDGILFVGLSASRNTVAAEHQQAKIVAFDTKTWAEIDRIAVPCQEIYDLLAFDDRENFLFWVERILIDERTRALDRIRPLEEKLASKTNECAKLHVFLGY</sequence>
<name>A0A060URT4_9PROT</name>
<organism evidence="2">
    <name type="scientific">Acidithiobacillus ferrivorans</name>
    <dbReference type="NCBI Taxonomy" id="160808"/>
    <lineage>
        <taxon>Bacteria</taxon>
        <taxon>Pseudomonadati</taxon>
        <taxon>Pseudomonadota</taxon>
        <taxon>Acidithiobacillia</taxon>
        <taxon>Acidithiobacillales</taxon>
        <taxon>Acidithiobacillaceae</taxon>
        <taxon>Acidithiobacillus</taxon>
    </lineage>
</organism>
<reference evidence="2" key="2">
    <citation type="submission" date="2014-07" db="EMBL/GenBank/DDBJ databases">
        <title>Initial genome analysis of the psychrotolerant acidophile Acidithiobacillus ferrivorans CF27: insights into iron and sulfur oxidation pathways and into biofilm formation.</title>
        <authorList>
            <person name="Talla E."/>
            <person name="Hedrich S."/>
            <person name="Mangenot S."/>
            <person name="Ji B."/>
            <person name="Johnson D.B."/>
            <person name="Barbe V."/>
            <person name="Bonnefoy V."/>
        </authorList>
    </citation>
    <scope>NUCLEOTIDE SEQUENCE [LARGE SCALE GENOMIC DNA]</scope>
    <source>
        <strain evidence="2">CF27</strain>
    </source>
</reference>
<protein>
    <recommendedName>
        <fullName evidence="1">Conserved hypothetical protein CHP03032 domain-containing protein</fullName>
    </recommendedName>
</protein>
<evidence type="ECO:0000313" key="3">
    <source>
        <dbReference type="EMBL" id="SMH67506.1"/>
    </source>
</evidence>
<dbReference type="EMBL" id="LT841305">
    <property type="protein sequence ID" value="SMH67506.1"/>
    <property type="molecule type" value="Genomic_DNA"/>
</dbReference>
<keyword evidence="4" id="KW-1185">Reference proteome</keyword>
<reference evidence="2" key="1">
    <citation type="submission" date="2014-03" db="EMBL/GenBank/DDBJ databases">
        <authorList>
            <person name="Genoscope - CEA"/>
        </authorList>
    </citation>
    <scope>NUCLEOTIDE SEQUENCE [LARGE SCALE GENOMIC DNA]</scope>
    <source>
        <strain evidence="2">CF27</strain>
    </source>
</reference>
<dbReference type="SUPFAM" id="SSF101898">
    <property type="entry name" value="NHL repeat"/>
    <property type="match status" value="1"/>
</dbReference>